<evidence type="ECO:0000256" key="1">
    <source>
        <dbReference type="ARBA" id="ARBA00006987"/>
    </source>
</evidence>
<organism evidence="3 4">
    <name type="scientific">Georgenia halophila</name>
    <dbReference type="NCBI Taxonomy" id="620889"/>
    <lineage>
        <taxon>Bacteria</taxon>
        <taxon>Bacillati</taxon>
        <taxon>Actinomycetota</taxon>
        <taxon>Actinomycetes</taxon>
        <taxon>Micrococcales</taxon>
        <taxon>Bogoriellaceae</taxon>
        <taxon>Georgenia</taxon>
    </lineage>
</organism>
<keyword evidence="4" id="KW-1185">Reference proteome</keyword>
<dbReference type="Gene3D" id="3.40.190.150">
    <property type="entry name" value="Bordetella uptake gene, domain 1"/>
    <property type="match status" value="1"/>
</dbReference>
<dbReference type="InterPro" id="IPR005064">
    <property type="entry name" value="BUG"/>
</dbReference>
<evidence type="ECO:0000313" key="3">
    <source>
        <dbReference type="EMBL" id="GAA4431398.1"/>
    </source>
</evidence>
<proteinExistence type="inferred from homology"/>
<sequence>MSPRKHISLGCAAGAAASLAIAGCGVTNTEASSEGNEDGPFYEGQTITIVVPFDAGGASDTYSRMFAGYLSEYIEGNPEVVVENVPGGAQKDGLNRFERMDHDGLAMAMGSGGLIASTIFDSDGVQFDLSEYETLVAFGGSMNIFGSASAGINSLEDLVELEEPIYYGGLELNASESVRTFALDELGMHDFQPLMGYDGGGSVTAAVLSGELSLGNSTSSHYMESVVPLEEDGEITPLMTQGYVEDGEIVRDPAFPDLPTMPEAYETLTGETAEGTGWDIYTAVTTAQTNLLRTYWVHGDAPEEARAALREAIAQVVEDEEFIQDSTESLGVESPALVGEEADASAAAVHNLTPEQVQWVEDYIAEVNSR</sequence>
<evidence type="ECO:0000313" key="4">
    <source>
        <dbReference type="Proteomes" id="UP001500622"/>
    </source>
</evidence>
<gene>
    <name evidence="3" type="ORF">GCM10023169_35900</name>
</gene>
<accession>A0ABP8LLN9</accession>
<dbReference type="Gene3D" id="3.40.190.10">
    <property type="entry name" value="Periplasmic binding protein-like II"/>
    <property type="match status" value="1"/>
</dbReference>
<keyword evidence="2" id="KW-0732">Signal</keyword>
<reference evidence="4" key="1">
    <citation type="journal article" date="2019" name="Int. J. Syst. Evol. Microbiol.">
        <title>The Global Catalogue of Microorganisms (GCM) 10K type strain sequencing project: providing services to taxonomists for standard genome sequencing and annotation.</title>
        <authorList>
            <consortium name="The Broad Institute Genomics Platform"/>
            <consortium name="The Broad Institute Genome Sequencing Center for Infectious Disease"/>
            <person name="Wu L."/>
            <person name="Ma J."/>
        </authorList>
    </citation>
    <scope>NUCLEOTIDE SEQUENCE [LARGE SCALE GENOMIC DNA]</scope>
    <source>
        <strain evidence="4">JCM 17810</strain>
    </source>
</reference>
<name>A0ABP8LLN9_9MICO</name>
<evidence type="ECO:0008006" key="5">
    <source>
        <dbReference type="Google" id="ProtNLM"/>
    </source>
</evidence>
<evidence type="ECO:0000256" key="2">
    <source>
        <dbReference type="SAM" id="SignalP"/>
    </source>
</evidence>
<dbReference type="EMBL" id="BAABGN010000013">
    <property type="protein sequence ID" value="GAA4431398.1"/>
    <property type="molecule type" value="Genomic_DNA"/>
</dbReference>
<feature type="signal peptide" evidence="2">
    <location>
        <begin position="1"/>
        <end position="22"/>
    </location>
</feature>
<dbReference type="RefSeq" id="WP_345218053.1">
    <property type="nucleotide sequence ID" value="NZ_BAABGN010000013.1"/>
</dbReference>
<dbReference type="Proteomes" id="UP001500622">
    <property type="component" value="Unassembled WGS sequence"/>
</dbReference>
<dbReference type="InterPro" id="IPR042100">
    <property type="entry name" value="Bug_dom1"/>
</dbReference>
<dbReference type="PROSITE" id="PS51257">
    <property type="entry name" value="PROKAR_LIPOPROTEIN"/>
    <property type="match status" value="1"/>
</dbReference>
<protein>
    <recommendedName>
        <fullName evidence="5">Tripartite-type tricarboxylate transporter, receptor component TctC</fullName>
    </recommendedName>
</protein>
<comment type="similarity">
    <text evidence="1">Belongs to the UPF0065 (bug) family.</text>
</comment>
<feature type="chain" id="PRO_5045982238" description="Tripartite-type tricarboxylate transporter, receptor component TctC" evidence="2">
    <location>
        <begin position="23"/>
        <end position="370"/>
    </location>
</feature>
<dbReference type="PANTHER" id="PTHR42928">
    <property type="entry name" value="TRICARBOXYLATE-BINDING PROTEIN"/>
    <property type="match status" value="1"/>
</dbReference>
<comment type="caution">
    <text evidence="3">The sequence shown here is derived from an EMBL/GenBank/DDBJ whole genome shotgun (WGS) entry which is preliminary data.</text>
</comment>
<dbReference type="PANTHER" id="PTHR42928:SF3">
    <property type="entry name" value="UPF0065 PROTEIN YFLP"/>
    <property type="match status" value="1"/>
</dbReference>